<comment type="subcellular location">
    <subcellularLocation>
        <location evidence="1">Nucleus</location>
    </subcellularLocation>
</comment>
<keyword evidence="8" id="KW-0539">Nucleus</keyword>
<reference evidence="10" key="1">
    <citation type="submission" date="2006-10" db="EMBL/GenBank/DDBJ databases">
        <authorList>
            <person name="Amadeo P."/>
            <person name="Zhao Q."/>
            <person name="Wortman J."/>
            <person name="Fraser-Liggett C."/>
            <person name="Carlton J."/>
        </authorList>
    </citation>
    <scope>NUCLEOTIDE SEQUENCE</scope>
    <source>
        <strain evidence="10">G3</strain>
    </source>
</reference>
<dbReference type="Gene3D" id="1.10.472.170">
    <property type="match status" value="1"/>
</dbReference>
<evidence type="ECO:0000313" key="11">
    <source>
        <dbReference type="Proteomes" id="UP000001542"/>
    </source>
</evidence>
<proteinExistence type="inferred from homology"/>
<dbReference type="PANTHER" id="PTHR11618:SF4">
    <property type="entry name" value="TRANSCRIPTION FACTOR IIIB 90 KDA SUBUNIT"/>
    <property type="match status" value="1"/>
</dbReference>
<dbReference type="GO" id="GO:0070897">
    <property type="term" value="P:transcription preinitiation complex assembly"/>
    <property type="evidence" value="ECO:0007669"/>
    <property type="project" value="InterPro"/>
</dbReference>
<keyword evidence="5" id="KW-0862">Zinc</keyword>
<dbReference type="VEuPathDB" id="TrichDB:TVAGG3_1045680"/>
<protein>
    <recommendedName>
        <fullName evidence="9">Transcription factor TFIIB cyclin-like domain-containing protein</fullName>
    </recommendedName>
</protein>
<dbReference type="GO" id="GO:0008270">
    <property type="term" value="F:zinc ion binding"/>
    <property type="evidence" value="ECO:0007669"/>
    <property type="project" value="UniProtKB-KW"/>
</dbReference>
<dbReference type="OrthoDB" id="25790at2759"/>
<organism evidence="10 11">
    <name type="scientific">Trichomonas vaginalis (strain ATCC PRA-98 / G3)</name>
    <dbReference type="NCBI Taxonomy" id="412133"/>
    <lineage>
        <taxon>Eukaryota</taxon>
        <taxon>Metamonada</taxon>
        <taxon>Parabasalia</taxon>
        <taxon>Trichomonadida</taxon>
        <taxon>Trichomonadidae</taxon>
        <taxon>Trichomonas</taxon>
    </lineage>
</organism>
<evidence type="ECO:0000256" key="5">
    <source>
        <dbReference type="ARBA" id="ARBA00022833"/>
    </source>
</evidence>
<reference evidence="10" key="2">
    <citation type="journal article" date="2007" name="Science">
        <title>Draft genome sequence of the sexually transmitted pathogen Trichomonas vaginalis.</title>
        <authorList>
            <person name="Carlton J.M."/>
            <person name="Hirt R.P."/>
            <person name="Silva J.C."/>
            <person name="Delcher A.L."/>
            <person name="Schatz M."/>
            <person name="Zhao Q."/>
            <person name="Wortman J.R."/>
            <person name="Bidwell S.L."/>
            <person name="Alsmark U.C.M."/>
            <person name="Besteiro S."/>
            <person name="Sicheritz-Ponten T."/>
            <person name="Noel C.J."/>
            <person name="Dacks J.B."/>
            <person name="Foster P.G."/>
            <person name="Simillion C."/>
            <person name="Van de Peer Y."/>
            <person name="Miranda-Saavedra D."/>
            <person name="Barton G.J."/>
            <person name="Westrop G.D."/>
            <person name="Mueller S."/>
            <person name="Dessi D."/>
            <person name="Fiori P.L."/>
            <person name="Ren Q."/>
            <person name="Paulsen I."/>
            <person name="Zhang H."/>
            <person name="Bastida-Corcuera F.D."/>
            <person name="Simoes-Barbosa A."/>
            <person name="Brown M.T."/>
            <person name="Hayes R.D."/>
            <person name="Mukherjee M."/>
            <person name="Okumura C.Y."/>
            <person name="Schneider R."/>
            <person name="Smith A.J."/>
            <person name="Vanacova S."/>
            <person name="Villalvazo M."/>
            <person name="Haas B.J."/>
            <person name="Pertea M."/>
            <person name="Feldblyum T.V."/>
            <person name="Utterback T.R."/>
            <person name="Shu C.L."/>
            <person name="Osoegawa K."/>
            <person name="de Jong P.J."/>
            <person name="Hrdy I."/>
            <person name="Horvathova L."/>
            <person name="Zubacova Z."/>
            <person name="Dolezal P."/>
            <person name="Malik S.B."/>
            <person name="Logsdon J.M. Jr."/>
            <person name="Henze K."/>
            <person name="Gupta A."/>
            <person name="Wang C.C."/>
            <person name="Dunne R.L."/>
            <person name="Upcroft J.A."/>
            <person name="Upcroft P."/>
            <person name="White O."/>
            <person name="Salzberg S.L."/>
            <person name="Tang P."/>
            <person name="Chiu C.-H."/>
            <person name="Lee Y.-S."/>
            <person name="Embley T.M."/>
            <person name="Coombs G.H."/>
            <person name="Mottram J.C."/>
            <person name="Tachezy J."/>
            <person name="Fraser-Liggett C.M."/>
            <person name="Johnson P.J."/>
        </authorList>
    </citation>
    <scope>NUCLEOTIDE SEQUENCE [LARGE SCALE GENOMIC DNA]</scope>
    <source>
        <strain evidence="10">G3</strain>
    </source>
</reference>
<dbReference type="AlphaFoldDB" id="A2D806"/>
<evidence type="ECO:0000313" key="10">
    <source>
        <dbReference type="EMBL" id="EAY23439.1"/>
    </source>
</evidence>
<accession>A2D806</accession>
<dbReference type="Pfam" id="PF00382">
    <property type="entry name" value="TFIIB"/>
    <property type="match status" value="1"/>
</dbReference>
<dbReference type="SMR" id="A2D806"/>
<dbReference type="STRING" id="5722.A2D806"/>
<evidence type="ECO:0000256" key="7">
    <source>
        <dbReference type="ARBA" id="ARBA00023163"/>
    </source>
</evidence>
<evidence type="ECO:0000256" key="2">
    <source>
        <dbReference type="ARBA" id="ARBA00010857"/>
    </source>
</evidence>
<keyword evidence="6" id="KW-0805">Transcription regulation</keyword>
<evidence type="ECO:0000256" key="6">
    <source>
        <dbReference type="ARBA" id="ARBA00023015"/>
    </source>
</evidence>
<dbReference type="GO" id="GO:0000995">
    <property type="term" value="F:RNA polymerase III general transcription initiation factor activity"/>
    <property type="evidence" value="ECO:0000318"/>
    <property type="project" value="GO_Central"/>
</dbReference>
<sequence length="314" mass="34780">MSLKAKRNIYECPHCHTFSMIVNDKTGLLVCNKCGVCADTPLYDETSEYRNFAIEHGVKDKSRTGYSGDANAADLGTAIQLTGSKNSKLLSDLNKKIVQDSKLIKLKKAMRRISQLVEDMNLGKPIASKAQEIYKNALDNGLLHNQKLVAVDAVCVYYACIHRKQAIDIADVLKYRDEITLKDFHNVEKSLDSLPDLKVTTSFAEVAAGFAETKLHLRPFVCDAILALGRVFEANSSFAGADPTTIAGALVLHINDYLLPGFKTTVENVLTVVGKSEKTVLKYKKEIDGLREQTKNIPAVAELIKIMKDEEMKR</sequence>
<dbReference type="InterPro" id="IPR013150">
    <property type="entry name" value="TFIIB_cyclin"/>
</dbReference>
<keyword evidence="3" id="KW-0479">Metal-binding</keyword>
<evidence type="ECO:0000256" key="1">
    <source>
        <dbReference type="ARBA" id="ARBA00004123"/>
    </source>
</evidence>
<evidence type="ECO:0000256" key="8">
    <source>
        <dbReference type="ARBA" id="ARBA00023242"/>
    </source>
</evidence>
<keyword evidence="4" id="KW-0863">Zinc-finger</keyword>
<dbReference type="SUPFAM" id="SSF47954">
    <property type="entry name" value="Cyclin-like"/>
    <property type="match status" value="1"/>
</dbReference>
<dbReference type="InterPro" id="IPR000812">
    <property type="entry name" value="TFIIB"/>
</dbReference>
<dbReference type="GO" id="GO:0017025">
    <property type="term" value="F:TBP-class protein binding"/>
    <property type="evidence" value="ECO:0007669"/>
    <property type="project" value="InterPro"/>
</dbReference>
<dbReference type="Proteomes" id="UP000001542">
    <property type="component" value="Unassembled WGS sequence"/>
</dbReference>
<dbReference type="PANTHER" id="PTHR11618">
    <property type="entry name" value="TRANSCRIPTION INITIATION FACTOR IIB-RELATED"/>
    <property type="match status" value="1"/>
</dbReference>
<dbReference type="OMA" id="RMWQRRM"/>
<dbReference type="VEuPathDB" id="TrichDB:TVAG_071030"/>
<comment type="similarity">
    <text evidence="2">Belongs to the TFIIB family.</text>
</comment>
<keyword evidence="11" id="KW-1185">Reference proteome</keyword>
<evidence type="ECO:0000256" key="3">
    <source>
        <dbReference type="ARBA" id="ARBA00022723"/>
    </source>
</evidence>
<name>A2D806_TRIV3</name>
<keyword evidence="7" id="KW-0804">Transcription</keyword>
<dbReference type="KEGG" id="tva:5469004"/>
<dbReference type="EMBL" id="DS113178">
    <property type="protein sequence ID" value="EAY23439.1"/>
    <property type="molecule type" value="Genomic_DNA"/>
</dbReference>
<evidence type="ECO:0000259" key="9">
    <source>
        <dbReference type="Pfam" id="PF00382"/>
    </source>
</evidence>
<dbReference type="CDD" id="cd00043">
    <property type="entry name" value="CYCLIN_SF"/>
    <property type="match status" value="1"/>
</dbReference>
<dbReference type="GO" id="GO:0006383">
    <property type="term" value="P:transcription by RNA polymerase III"/>
    <property type="evidence" value="ECO:0000318"/>
    <property type="project" value="GO_Central"/>
</dbReference>
<feature type="domain" description="Transcription factor TFIIB cyclin-like" evidence="9">
    <location>
        <begin position="105"/>
        <end position="174"/>
    </location>
</feature>
<dbReference type="GO" id="GO:0006352">
    <property type="term" value="P:DNA-templated transcription initiation"/>
    <property type="evidence" value="ECO:0000318"/>
    <property type="project" value="GO_Central"/>
</dbReference>
<dbReference type="InterPro" id="IPR036915">
    <property type="entry name" value="Cyclin-like_sf"/>
</dbReference>
<dbReference type="RefSeq" id="XP_001584425.1">
    <property type="nucleotide sequence ID" value="XM_001584375.1"/>
</dbReference>
<dbReference type="GO" id="GO:0000126">
    <property type="term" value="C:transcription factor TFIIIB complex"/>
    <property type="evidence" value="ECO:0000318"/>
    <property type="project" value="GO_Central"/>
</dbReference>
<dbReference type="GO" id="GO:0005634">
    <property type="term" value="C:nucleus"/>
    <property type="evidence" value="ECO:0000318"/>
    <property type="project" value="GO_Central"/>
</dbReference>
<dbReference type="GO" id="GO:0097550">
    <property type="term" value="C:transcription preinitiation complex"/>
    <property type="evidence" value="ECO:0000318"/>
    <property type="project" value="GO_Central"/>
</dbReference>
<dbReference type="eggNOG" id="KOG1597">
    <property type="taxonomic scope" value="Eukaryota"/>
</dbReference>
<dbReference type="SUPFAM" id="SSF57783">
    <property type="entry name" value="Zinc beta-ribbon"/>
    <property type="match status" value="1"/>
</dbReference>
<dbReference type="GO" id="GO:0001006">
    <property type="term" value="F:RNA polymerase III type 3 promoter sequence-specific DNA binding"/>
    <property type="evidence" value="ECO:0000318"/>
    <property type="project" value="GO_Central"/>
</dbReference>
<dbReference type="InParanoid" id="A2D806"/>
<evidence type="ECO:0000256" key="4">
    <source>
        <dbReference type="ARBA" id="ARBA00022771"/>
    </source>
</evidence>
<gene>
    <name evidence="10" type="ORF">TVAG_071030</name>
</gene>